<keyword evidence="2" id="KW-1185">Reference proteome</keyword>
<name>A0A3S9SW36_9FIRM</name>
<evidence type="ECO:0000313" key="1">
    <source>
        <dbReference type="EMBL" id="AZR72485.1"/>
    </source>
</evidence>
<dbReference type="AlphaFoldDB" id="A0A3S9SW36"/>
<organism evidence="1 2">
    <name type="scientific">Anoxybacter fermentans</name>
    <dbReference type="NCBI Taxonomy" id="1323375"/>
    <lineage>
        <taxon>Bacteria</taxon>
        <taxon>Bacillati</taxon>
        <taxon>Bacillota</taxon>
        <taxon>Clostridia</taxon>
        <taxon>Halanaerobiales</taxon>
        <taxon>Anoxybacter</taxon>
    </lineage>
</organism>
<dbReference type="RefSeq" id="WP_127015815.1">
    <property type="nucleotide sequence ID" value="NZ_CP016379.1"/>
</dbReference>
<reference evidence="1 2" key="1">
    <citation type="submission" date="2016-07" db="EMBL/GenBank/DDBJ databases">
        <title>Genome and transcriptome analysis of iron-reducing fermentative bacteria Anoxybacter fermentans.</title>
        <authorList>
            <person name="Zeng X."/>
            <person name="Shao Z."/>
        </authorList>
    </citation>
    <scope>NUCLEOTIDE SEQUENCE [LARGE SCALE GENOMIC DNA]</scope>
    <source>
        <strain evidence="1 2">DY22613</strain>
    </source>
</reference>
<proteinExistence type="predicted"/>
<protein>
    <submittedName>
        <fullName evidence="1">Uncharacterized protein</fullName>
    </submittedName>
</protein>
<accession>A0A3S9SW36</accession>
<dbReference type="Proteomes" id="UP000267250">
    <property type="component" value="Chromosome"/>
</dbReference>
<sequence length="217" mass="25164">MKQKFLPLFIKVDFRLDIIKLRELDENIFTKIKNKYGFNTLEINKDEVILRGGFPMFSCIFSEESIQIVTFTSDIQTAIDSIIDLVNQINILAEIEIQYISYIEIANLLKFQDNKDLFGFFVNCKDYSDGVEISGAYLTLDTIDGKKNIKYIFKFEDEKGFSAIALKALLNFKDDIELKGLLEHNIKYLQEKMTYFLSTRSGKFLLGVGVNKIEQKR</sequence>
<dbReference type="KEGG" id="aft:BBF96_03270"/>
<evidence type="ECO:0000313" key="2">
    <source>
        <dbReference type="Proteomes" id="UP000267250"/>
    </source>
</evidence>
<dbReference type="EMBL" id="CP016379">
    <property type="protein sequence ID" value="AZR72485.1"/>
    <property type="molecule type" value="Genomic_DNA"/>
</dbReference>
<gene>
    <name evidence="1" type="ORF">BBF96_03270</name>
</gene>